<organism evidence="1">
    <name type="scientific">human gut metagenome</name>
    <dbReference type="NCBI Taxonomy" id="408170"/>
    <lineage>
        <taxon>unclassified sequences</taxon>
        <taxon>metagenomes</taxon>
        <taxon>organismal metagenomes</taxon>
    </lineage>
</organism>
<keyword evidence="1" id="KW-0808">Transferase</keyword>
<dbReference type="GO" id="GO:0032259">
    <property type="term" value="P:methylation"/>
    <property type="evidence" value="ECO:0007669"/>
    <property type="project" value="UniProtKB-KW"/>
</dbReference>
<keyword evidence="1" id="KW-0489">Methyltransferase</keyword>
<dbReference type="AlphaFoldDB" id="K1UDS5"/>
<dbReference type="GO" id="GO:0008168">
    <property type="term" value="F:methyltransferase activity"/>
    <property type="evidence" value="ECO:0007669"/>
    <property type="project" value="UniProtKB-KW"/>
</dbReference>
<accession>K1UDS5</accession>
<evidence type="ECO:0000313" key="1">
    <source>
        <dbReference type="EMBL" id="EKC76415.1"/>
    </source>
</evidence>
<dbReference type="EMBL" id="AJWZ01000581">
    <property type="protein sequence ID" value="EKC76415.1"/>
    <property type="molecule type" value="Genomic_DNA"/>
</dbReference>
<reference evidence="1" key="1">
    <citation type="journal article" date="2013" name="Environ. Microbiol.">
        <title>Microbiota from the distal guts of lean and obese adolescents exhibit partial functional redundancy besides clear differences in community structure.</title>
        <authorList>
            <person name="Ferrer M."/>
            <person name="Ruiz A."/>
            <person name="Lanza F."/>
            <person name="Haange S.B."/>
            <person name="Oberbach A."/>
            <person name="Till H."/>
            <person name="Bargiela R."/>
            <person name="Campoy C."/>
            <person name="Segura M.T."/>
            <person name="Richter M."/>
            <person name="von Bergen M."/>
            <person name="Seifert J."/>
            <person name="Suarez A."/>
        </authorList>
    </citation>
    <scope>NUCLEOTIDE SEQUENCE</scope>
</reference>
<proteinExistence type="predicted"/>
<gene>
    <name evidence="1" type="ORF">OBE_00853</name>
</gene>
<protein>
    <submittedName>
        <fullName evidence="1">O-Methyltransferase involved in polyketide biosynthesis</fullName>
    </submittedName>
</protein>
<comment type="caution">
    <text evidence="1">The sequence shown here is derived from an EMBL/GenBank/DDBJ whole genome shotgun (WGS) entry which is preliminary data.</text>
</comment>
<name>K1UDS5_9ZZZZ</name>
<sequence length="77" mass="8596">MPKPGSKDAKIKDVGAYFAVSDAKSELSPWDSRLQVTSRGYMLGYNDLRDPSVSGFFRFLAKVGDGMMKMQIVKINF</sequence>